<keyword evidence="1" id="KW-0812">Transmembrane</keyword>
<keyword evidence="1" id="KW-0472">Membrane</keyword>
<organism evidence="2 3">
    <name type="scientific">Microthyrium microscopicum</name>
    <dbReference type="NCBI Taxonomy" id="703497"/>
    <lineage>
        <taxon>Eukaryota</taxon>
        <taxon>Fungi</taxon>
        <taxon>Dikarya</taxon>
        <taxon>Ascomycota</taxon>
        <taxon>Pezizomycotina</taxon>
        <taxon>Dothideomycetes</taxon>
        <taxon>Dothideomycetes incertae sedis</taxon>
        <taxon>Microthyriales</taxon>
        <taxon>Microthyriaceae</taxon>
        <taxon>Microthyrium</taxon>
    </lineage>
</organism>
<name>A0A6A6UED4_9PEZI</name>
<protein>
    <submittedName>
        <fullName evidence="2">Uncharacterized protein</fullName>
    </submittedName>
</protein>
<evidence type="ECO:0000256" key="1">
    <source>
        <dbReference type="SAM" id="Phobius"/>
    </source>
</evidence>
<dbReference type="EMBL" id="MU004235">
    <property type="protein sequence ID" value="KAF2669244.1"/>
    <property type="molecule type" value="Genomic_DNA"/>
</dbReference>
<keyword evidence="1" id="KW-1133">Transmembrane helix</keyword>
<gene>
    <name evidence="2" type="ORF">BT63DRAFT_387586</name>
</gene>
<evidence type="ECO:0000313" key="3">
    <source>
        <dbReference type="Proteomes" id="UP000799302"/>
    </source>
</evidence>
<dbReference type="AlphaFoldDB" id="A0A6A6UED4"/>
<feature type="non-terminal residue" evidence="2">
    <location>
        <position position="1"/>
    </location>
</feature>
<evidence type="ECO:0000313" key="2">
    <source>
        <dbReference type="EMBL" id="KAF2669244.1"/>
    </source>
</evidence>
<proteinExistence type="predicted"/>
<feature type="transmembrane region" description="Helical" evidence="1">
    <location>
        <begin position="12"/>
        <end position="33"/>
    </location>
</feature>
<dbReference type="Proteomes" id="UP000799302">
    <property type="component" value="Unassembled WGS sequence"/>
</dbReference>
<sequence length="77" mass="8502">PDDSTSVHTLHALILPVVAYSIIYLSFCPVILLSRFHLESSYHSPSTYRYCAPNTYTASAFTSIRPDNKPPCGNLGL</sequence>
<accession>A0A6A6UED4</accession>
<keyword evidence="3" id="KW-1185">Reference proteome</keyword>
<reference evidence="2" key="1">
    <citation type="journal article" date="2020" name="Stud. Mycol.">
        <title>101 Dothideomycetes genomes: a test case for predicting lifestyles and emergence of pathogens.</title>
        <authorList>
            <person name="Haridas S."/>
            <person name="Albert R."/>
            <person name="Binder M."/>
            <person name="Bloem J."/>
            <person name="Labutti K."/>
            <person name="Salamov A."/>
            <person name="Andreopoulos B."/>
            <person name="Baker S."/>
            <person name="Barry K."/>
            <person name="Bills G."/>
            <person name="Bluhm B."/>
            <person name="Cannon C."/>
            <person name="Castanera R."/>
            <person name="Culley D."/>
            <person name="Daum C."/>
            <person name="Ezra D."/>
            <person name="Gonzalez J."/>
            <person name="Henrissat B."/>
            <person name="Kuo A."/>
            <person name="Liang C."/>
            <person name="Lipzen A."/>
            <person name="Lutzoni F."/>
            <person name="Magnuson J."/>
            <person name="Mondo S."/>
            <person name="Nolan M."/>
            <person name="Ohm R."/>
            <person name="Pangilinan J."/>
            <person name="Park H.-J."/>
            <person name="Ramirez L."/>
            <person name="Alfaro M."/>
            <person name="Sun H."/>
            <person name="Tritt A."/>
            <person name="Yoshinaga Y."/>
            <person name="Zwiers L.-H."/>
            <person name="Turgeon B."/>
            <person name="Goodwin S."/>
            <person name="Spatafora J."/>
            <person name="Crous P."/>
            <person name="Grigoriev I."/>
        </authorList>
    </citation>
    <scope>NUCLEOTIDE SEQUENCE</scope>
    <source>
        <strain evidence="2">CBS 115976</strain>
    </source>
</reference>